<feature type="domain" description="ASPIC/UnbV" evidence="2">
    <location>
        <begin position="649"/>
        <end position="715"/>
    </location>
</feature>
<dbReference type="InterPro" id="IPR011519">
    <property type="entry name" value="UnbV_ASPIC"/>
</dbReference>
<dbReference type="Proteomes" id="UP000767947">
    <property type="component" value="Unassembled WGS sequence"/>
</dbReference>
<dbReference type="PANTHER" id="PTHR16026:SF0">
    <property type="entry name" value="CARTILAGE ACIDIC PROTEIN 1"/>
    <property type="match status" value="1"/>
</dbReference>
<evidence type="ECO:0000259" key="3">
    <source>
        <dbReference type="Pfam" id="PF18962"/>
    </source>
</evidence>
<keyword evidence="5" id="KW-1185">Reference proteome</keyword>
<dbReference type="Pfam" id="PF07593">
    <property type="entry name" value="UnbV_ASPIC"/>
    <property type="match status" value="1"/>
</dbReference>
<keyword evidence="1" id="KW-0732">Signal</keyword>
<dbReference type="Gene3D" id="2.130.10.130">
    <property type="entry name" value="Integrin alpha, N-terminal"/>
    <property type="match status" value="1"/>
</dbReference>
<comment type="caution">
    <text evidence="4">The sequence shown here is derived from an EMBL/GenBank/DDBJ whole genome shotgun (WGS) entry which is preliminary data.</text>
</comment>
<dbReference type="Pfam" id="PF18962">
    <property type="entry name" value="Por_Secre_tail"/>
    <property type="match status" value="1"/>
</dbReference>
<accession>A0ABX1QWM5</accession>
<evidence type="ECO:0000313" key="5">
    <source>
        <dbReference type="Proteomes" id="UP000767947"/>
    </source>
</evidence>
<dbReference type="PANTHER" id="PTHR16026">
    <property type="entry name" value="CARTILAGE ACIDIC PROTEIN 1"/>
    <property type="match status" value="1"/>
</dbReference>
<evidence type="ECO:0000259" key="2">
    <source>
        <dbReference type="Pfam" id="PF07593"/>
    </source>
</evidence>
<protein>
    <submittedName>
        <fullName evidence="4">T9SS type A sorting domain-containing protein</fullName>
    </submittedName>
</protein>
<feature type="domain" description="Secretion system C-terminal sorting" evidence="3">
    <location>
        <begin position="735"/>
        <end position="806"/>
    </location>
</feature>
<dbReference type="NCBIfam" id="TIGR04183">
    <property type="entry name" value="Por_Secre_tail"/>
    <property type="match status" value="1"/>
</dbReference>
<dbReference type="Pfam" id="PF13517">
    <property type="entry name" value="FG-GAP_3"/>
    <property type="match status" value="2"/>
</dbReference>
<dbReference type="InterPro" id="IPR026444">
    <property type="entry name" value="Secre_tail"/>
</dbReference>
<evidence type="ECO:0000256" key="1">
    <source>
        <dbReference type="ARBA" id="ARBA00022729"/>
    </source>
</evidence>
<dbReference type="InterPro" id="IPR013517">
    <property type="entry name" value="FG-GAP"/>
</dbReference>
<gene>
    <name evidence="4" type="ORF">G6042_12560</name>
</gene>
<dbReference type="SUPFAM" id="SSF69318">
    <property type="entry name" value="Integrin alpha N-terminal domain"/>
    <property type="match status" value="2"/>
</dbReference>
<evidence type="ECO:0000313" key="4">
    <source>
        <dbReference type="EMBL" id="NMH26098.1"/>
    </source>
</evidence>
<name>A0ABX1QWM5_9FLAO</name>
<proteinExistence type="predicted"/>
<dbReference type="InterPro" id="IPR027039">
    <property type="entry name" value="Crtac1"/>
</dbReference>
<reference evidence="4 5" key="1">
    <citation type="submission" date="2020-02" db="EMBL/GenBank/DDBJ databases">
        <title>Flavobacterium sp. genome.</title>
        <authorList>
            <person name="Jung H.S."/>
            <person name="Baek J.H."/>
            <person name="Jeon C.O."/>
        </authorList>
    </citation>
    <scope>NUCLEOTIDE SEQUENCE [LARGE SCALE GENOMIC DNA]</scope>
    <source>
        <strain evidence="4 5">SE-s27</strain>
    </source>
</reference>
<organism evidence="4 5">
    <name type="scientific">Flavobacterium solisilvae</name>
    <dbReference type="NCBI Taxonomy" id="1852019"/>
    <lineage>
        <taxon>Bacteria</taxon>
        <taxon>Pseudomonadati</taxon>
        <taxon>Bacteroidota</taxon>
        <taxon>Flavobacteriia</taxon>
        <taxon>Flavobacteriales</taxon>
        <taxon>Flavobacteriaceae</taxon>
        <taxon>Flavobacterium</taxon>
    </lineage>
</organism>
<sequence>MSFFSFGQDNCGAALAITAGNTVVDGINGSQVPVLLCSSEQGAVPANRPPRGKWYSYTPTANHTVTITTDIAQNTPRVDTRFHVYTGTCENLVCHSGDDDSGVGSGNYSSVATFDVVANTTYYIAWDNRWTSNGFTFQLLEHGENPCVTATPITAGNTVTVSSIDGENITGGGCSPTATAAKWYSYTPNTTLNLTISSDLPQNICKNTNFSVYTGNCPGVLTCVTSDDDSGVLQCNSGNTNSLLSKKTFEVNAGTTYYIAWDNKWSDAGFDFILTEQVIVIPVAYSTQTIPNLNSQYTSCIVDMNNDNLDDVVGVSDNNLNIHYQTNSSSFNAVNIPVTGTSKMPTWSIAAGDYNKDGYNDLVLGDYNGLSLWKSSNNGTAYTSITPGDYIFCQRTNFVDLNNDGNLDIFSCHDIDPNVYYLNDIAGNLNYYQSGTTPGAYMLGITPSGGNYASIWTDYDNDGDVDLFISKCSGPPSELHRNDGNGVFTDISAQAGVNIVPIQSWSSVVADFDNDGDMDIVIGSNGGVGHKFLRNDLDKTNDVEEPFMNITTGSGLDLDNTNSRDYIAYDFDNDGWVDIMGSGSKIMFNKGNNTFEPTVYNSIGVGAIGDLNNDGFLDIVNGSTVRYAVPNGNKWLKITTKGIQSNGNGIGARIEIYGAWGKQIRDVRSGEGFEYMSTLNTHFGIGTASTIDQVVIKWPSGIVDTFTNVAPNQVLNVVEGQTLGTNSFDSFVFTVYPNPVKNIINININTTNPVEFNSAVIYDLNGRMVQQAKVENKTVNVDALAKGTYILKLKDEYSREYSQKFIKE</sequence>
<dbReference type="InterPro" id="IPR028994">
    <property type="entry name" value="Integrin_alpha_N"/>
</dbReference>
<dbReference type="EMBL" id="JAAMPT010000209">
    <property type="protein sequence ID" value="NMH26098.1"/>
    <property type="molecule type" value="Genomic_DNA"/>
</dbReference>